<dbReference type="SUPFAM" id="SSF54593">
    <property type="entry name" value="Glyoxalase/Bleomycin resistance protein/Dihydroxybiphenyl dioxygenase"/>
    <property type="match status" value="1"/>
</dbReference>
<accession>A0ABN3HYT1</accession>
<dbReference type="Proteomes" id="UP001501170">
    <property type="component" value="Unassembled WGS sequence"/>
</dbReference>
<keyword evidence="4" id="KW-1185">Reference proteome</keyword>
<evidence type="ECO:0000313" key="3">
    <source>
        <dbReference type="EMBL" id="GAA2390470.1"/>
    </source>
</evidence>
<reference evidence="3 4" key="1">
    <citation type="journal article" date="2019" name="Int. J. Syst. Evol. Microbiol.">
        <title>The Global Catalogue of Microorganisms (GCM) 10K type strain sequencing project: providing services to taxonomists for standard genome sequencing and annotation.</title>
        <authorList>
            <consortium name="The Broad Institute Genomics Platform"/>
            <consortium name="The Broad Institute Genome Sequencing Center for Infectious Disease"/>
            <person name="Wu L."/>
            <person name="Ma J."/>
        </authorList>
    </citation>
    <scope>NUCLEOTIDE SEQUENCE [LARGE SCALE GENOMIC DNA]</scope>
    <source>
        <strain evidence="3 4">JCM 16227</strain>
    </source>
</reference>
<evidence type="ECO:0000256" key="1">
    <source>
        <dbReference type="ARBA" id="ARBA00022723"/>
    </source>
</evidence>
<organism evidence="3 4">
    <name type="scientific">Gordonia cholesterolivorans</name>
    <dbReference type="NCBI Taxonomy" id="559625"/>
    <lineage>
        <taxon>Bacteria</taxon>
        <taxon>Bacillati</taxon>
        <taxon>Actinomycetota</taxon>
        <taxon>Actinomycetes</taxon>
        <taxon>Mycobacteriales</taxon>
        <taxon>Gordoniaceae</taxon>
        <taxon>Gordonia</taxon>
    </lineage>
</organism>
<feature type="domain" description="VOC" evidence="2">
    <location>
        <begin position="122"/>
        <end position="239"/>
    </location>
</feature>
<dbReference type="PANTHER" id="PTHR43048:SF3">
    <property type="entry name" value="METHYLMALONYL-COA EPIMERASE, MITOCHONDRIAL"/>
    <property type="match status" value="1"/>
</dbReference>
<gene>
    <name evidence="3" type="ORF">GCM10009855_33140</name>
</gene>
<name>A0ABN3HYT1_9ACTN</name>
<evidence type="ECO:0000313" key="4">
    <source>
        <dbReference type="Proteomes" id="UP001501170"/>
    </source>
</evidence>
<evidence type="ECO:0000259" key="2">
    <source>
        <dbReference type="PROSITE" id="PS51819"/>
    </source>
</evidence>
<dbReference type="InterPro" id="IPR037523">
    <property type="entry name" value="VOC_core"/>
</dbReference>
<dbReference type="Gene3D" id="3.10.180.10">
    <property type="entry name" value="2,3-Dihydroxybiphenyl 1,2-Dioxygenase, domain 1"/>
    <property type="match status" value="1"/>
</dbReference>
<protein>
    <recommendedName>
        <fullName evidence="2">VOC domain-containing protein</fullName>
    </recommendedName>
</protein>
<dbReference type="InterPro" id="IPR029068">
    <property type="entry name" value="Glyas_Bleomycin-R_OHBP_Dase"/>
</dbReference>
<sequence length="239" mass="25203">MCHDGFVNSIPDPLSIADVHVSLPVADLDAASRMYDLLLGESEGLRWAASNATVALRDGRTDADAHAVEPTVDLTVADYDGAAALLRRRGLTLDDTDGAAAIVGASPLRITAGPQVRPTGRMLDHIVLTAPDADRAVALLGGRLGINLRLVRELGDGMCQLFFRTRTVVIEVVAGAPDAGDRLGLMGLAWRTDDIVAERHRLAGAGLEVSDVRTGRKGGTRVCTVREPALGTATLLIEQ</sequence>
<dbReference type="Pfam" id="PF13669">
    <property type="entry name" value="Glyoxalase_4"/>
    <property type="match status" value="1"/>
</dbReference>
<dbReference type="PANTHER" id="PTHR43048">
    <property type="entry name" value="METHYLMALONYL-COA EPIMERASE"/>
    <property type="match status" value="1"/>
</dbReference>
<dbReference type="InterPro" id="IPR051785">
    <property type="entry name" value="MMCE/EMCE_epimerase"/>
</dbReference>
<dbReference type="EMBL" id="BAAARB010000023">
    <property type="protein sequence ID" value="GAA2390470.1"/>
    <property type="molecule type" value="Genomic_DNA"/>
</dbReference>
<proteinExistence type="predicted"/>
<dbReference type="PROSITE" id="PS51819">
    <property type="entry name" value="VOC"/>
    <property type="match status" value="1"/>
</dbReference>
<comment type="caution">
    <text evidence="3">The sequence shown here is derived from an EMBL/GenBank/DDBJ whole genome shotgun (WGS) entry which is preliminary data.</text>
</comment>
<dbReference type="CDD" id="cd06587">
    <property type="entry name" value="VOC"/>
    <property type="match status" value="1"/>
</dbReference>
<keyword evidence="1" id="KW-0479">Metal-binding</keyword>